<name>A0A511QGI5_9VIBR</name>
<comment type="caution">
    <text evidence="5">The sequence shown here is derived from an EMBL/GenBank/DDBJ whole genome shotgun (WGS) entry which is preliminary data.</text>
</comment>
<feature type="domain" description="Carboxyltransferase" evidence="4">
    <location>
        <begin position="27"/>
        <end position="308"/>
    </location>
</feature>
<dbReference type="Gene3D" id="2.40.100.10">
    <property type="entry name" value="Cyclophilin-like"/>
    <property type="match status" value="1"/>
</dbReference>
<dbReference type="GO" id="GO:0005524">
    <property type="term" value="F:ATP binding"/>
    <property type="evidence" value="ECO:0007669"/>
    <property type="project" value="UniProtKB-KW"/>
</dbReference>
<dbReference type="PANTHER" id="PTHR43309">
    <property type="entry name" value="5-OXOPROLINASE SUBUNIT C"/>
    <property type="match status" value="1"/>
</dbReference>
<reference evidence="5 6" key="1">
    <citation type="submission" date="2019-07" db="EMBL/GenBank/DDBJ databases">
        <title>Whole genome shotgun sequence of Vibrio sagamiensis NBRC 104589.</title>
        <authorList>
            <person name="Hosoyama A."/>
            <person name="Uohara A."/>
            <person name="Ohji S."/>
            <person name="Ichikawa N."/>
        </authorList>
    </citation>
    <scope>NUCLEOTIDE SEQUENCE [LARGE SCALE GENOMIC DNA]</scope>
    <source>
        <strain evidence="5 6">NBRC 104589</strain>
    </source>
</reference>
<dbReference type="AlphaFoldDB" id="A0A511QGI5"/>
<accession>A0A511QGI5</accession>
<evidence type="ECO:0000256" key="3">
    <source>
        <dbReference type="ARBA" id="ARBA00022840"/>
    </source>
</evidence>
<organism evidence="5 6">
    <name type="scientific">Vibrio sagamiensis NBRC 104589</name>
    <dbReference type="NCBI Taxonomy" id="1219064"/>
    <lineage>
        <taxon>Bacteria</taxon>
        <taxon>Pseudomonadati</taxon>
        <taxon>Pseudomonadota</taxon>
        <taxon>Gammaproteobacteria</taxon>
        <taxon>Vibrionales</taxon>
        <taxon>Vibrionaceae</taxon>
        <taxon>Vibrio</taxon>
    </lineage>
</organism>
<keyword evidence="1" id="KW-0547">Nucleotide-binding</keyword>
<evidence type="ECO:0000259" key="4">
    <source>
        <dbReference type="SMART" id="SM00797"/>
    </source>
</evidence>
<proteinExistence type="predicted"/>
<evidence type="ECO:0000313" key="6">
    <source>
        <dbReference type="Proteomes" id="UP000321922"/>
    </source>
</evidence>
<evidence type="ECO:0000256" key="2">
    <source>
        <dbReference type="ARBA" id="ARBA00022801"/>
    </source>
</evidence>
<dbReference type="InterPro" id="IPR052708">
    <property type="entry name" value="PxpC"/>
</dbReference>
<dbReference type="Pfam" id="PF02626">
    <property type="entry name" value="CT_A_B"/>
    <property type="match status" value="1"/>
</dbReference>
<dbReference type="SMART" id="SM00797">
    <property type="entry name" value="AHS2"/>
    <property type="match status" value="1"/>
</dbReference>
<dbReference type="NCBIfam" id="TIGR00724">
    <property type="entry name" value="urea_amlyse_rel"/>
    <property type="match status" value="1"/>
</dbReference>
<dbReference type="InterPro" id="IPR029000">
    <property type="entry name" value="Cyclophilin-like_dom_sf"/>
</dbReference>
<dbReference type="RefSeq" id="WP_039983163.1">
    <property type="nucleotide sequence ID" value="NZ_BAOJ01000169.1"/>
</dbReference>
<dbReference type="EMBL" id="BJXJ01000024">
    <property type="protein sequence ID" value="GEM76419.1"/>
    <property type="molecule type" value="Genomic_DNA"/>
</dbReference>
<dbReference type="SUPFAM" id="SSF50891">
    <property type="entry name" value="Cyclophilin-like"/>
    <property type="match status" value="1"/>
</dbReference>
<evidence type="ECO:0000313" key="5">
    <source>
        <dbReference type="EMBL" id="GEM76419.1"/>
    </source>
</evidence>
<protein>
    <submittedName>
        <fullName evidence="5">Allophanate hydrolase</fullName>
    </submittedName>
</protein>
<dbReference type="Proteomes" id="UP000321922">
    <property type="component" value="Unassembled WGS sequence"/>
</dbReference>
<sequence length="311" mass="34353">MSQAVIVVKRSGPLSLIQDYGRFGLAHIGITQGGPVDDYAYCWANHLLKNPINSSVIEITYGHCSFVASEDCHLAICGGDLSASIDDVPLNNWSDFLLRKNQTLEFGHTKNGLRTYLAIKGGFSVKLHLGSTATVMRESLGGIDQHGSKLKSGDVIPFQSHHLPASKPRQVTFRYKPDYNLPLSLRIIEGYQFNSFCSDEQEKIYSKPFAISNDSNRMGYKVLGTKICPPTNEILSEGIALGAIQVPPDGYPIILLNDHQTIGGYPKLGCIARIDLPRLAQAKPGQSIRFVKGNRKELQAAWVQWARFFGY</sequence>
<dbReference type="InterPro" id="IPR003778">
    <property type="entry name" value="CT_A_B"/>
</dbReference>
<dbReference type="OrthoDB" id="9768696at2"/>
<keyword evidence="2 5" id="KW-0378">Hydrolase</keyword>
<keyword evidence="6" id="KW-1185">Reference proteome</keyword>
<evidence type="ECO:0000256" key="1">
    <source>
        <dbReference type="ARBA" id="ARBA00022741"/>
    </source>
</evidence>
<keyword evidence="3" id="KW-0067">ATP-binding</keyword>
<dbReference type="PANTHER" id="PTHR43309:SF4">
    <property type="entry name" value="CARBOXYLTRANSFERASE DOMAIN-CONTAINING PROTEIN"/>
    <property type="match status" value="1"/>
</dbReference>
<dbReference type="GO" id="GO:0016787">
    <property type="term" value="F:hydrolase activity"/>
    <property type="evidence" value="ECO:0007669"/>
    <property type="project" value="UniProtKB-KW"/>
</dbReference>
<gene>
    <name evidence="5" type="ORF">VSA01S_25310</name>
</gene>